<dbReference type="AlphaFoldDB" id="A0A2Z2KR40"/>
<dbReference type="KEGG" id="pdh:B9T62_25615"/>
<dbReference type="InterPro" id="IPR004952">
    <property type="entry name" value="NifX-assoc_nitrogen_fix"/>
</dbReference>
<name>A0A2Z2KR40_9BACL</name>
<organism evidence="1 2">
    <name type="scientific">Paenibacillus donghaensis</name>
    <dbReference type="NCBI Taxonomy" id="414771"/>
    <lineage>
        <taxon>Bacteria</taxon>
        <taxon>Bacillati</taxon>
        <taxon>Bacillota</taxon>
        <taxon>Bacilli</taxon>
        <taxon>Bacillales</taxon>
        <taxon>Paenibacillaceae</taxon>
        <taxon>Paenibacillus</taxon>
    </lineage>
</organism>
<proteinExistence type="predicted"/>
<evidence type="ECO:0000313" key="2">
    <source>
        <dbReference type="Proteomes" id="UP000249890"/>
    </source>
</evidence>
<accession>A0A2Z2KR40</accession>
<evidence type="ECO:0008006" key="3">
    <source>
        <dbReference type="Google" id="ProtNLM"/>
    </source>
</evidence>
<keyword evidence="2" id="KW-1185">Reference proteome</keyword>
<evidence type="ECO:0000313" key="1">
    <source>
        <dbReference type="EMBL" id="ASA23862.1"/>
    </source>
</evidence>
<dbReference type="Gene3D" id="1.10.3100.20">
    <property type="entry name" value="Protein of unknown function DUF269"/>
    <property type="match status" value="1"/>
</dbReference>
<sequence>MKGEIPMEPMANAGEVLQGVYVDEAAAPGSRNSPQEQRQPDLDMEAAFIRRLCQLLDADDYFGRNAALPPSAKIAKLFLASAADQQQSDFNCAVSPKVRQQVPLLFQAIAGVLEERSGALIQSAAEINGEGFGRALLYSGRIILVLKSLRAGFPFPFTEESKAVRYAVACAEEGLAFMQKYNEATALYGSFSLEG</sequence>
<gene>
    <name evidence="1" type="ORF">B9T62_25615</name>
</gene>
<dbReference type="Pfam" id="PF03270">
    <property type="entry name" value="DUF269"/>
    <property type="match status" value="1"/>
</dbReference>
<dbReference type="Proteomes" id="UP000249890">
    <property type="component" value="Chromosome"/>
</dbReference>
<dbReference type="EMBL" id="CP021780">
    <property type="protein sequence ID" value="ASA23862.1"/>
    <property type="molecule type" value="Genomic_DNA"/>
</dbReference>
<protein>
    <recommendedName>
        <fullName evidence="3">Nitrogen fixation protein</fullName>
    </recommendedName>
</protein>
<reference evidence="1 2" key="1">
    <citation type="submission" date="2017-06" db="EMBL/GenBank/DDBJ databases">
        <title>Complete genome sequence of Paenibacillus donghaensis KCTC 13049T isolated from East Sea sediment, South Korea.</title>
        <authorList>
            <person name="Jung B.K."/>
            <person name="Hong S.-J."/>
            <person name="Shin J.-H."/>
        </authorList>
    </citation>
    <scope>NUCLEOTIDE SEQUENCE [LARGE SCALE GENOMIC DNA]</scope>
    <source>
        <strain evidence="1 2">KCTC 13049</strain>
    </source>
</reference>